<feature type="compositionally biased region" description="Polar residues" evidence="2">
    <location>
        <begin position="17"/>
        <end position="26"/>
    </location>
</feature>
<feature type="binding site" evidence="1">
    <location>
        <position position="127"/>
    </location>
    <ligand>
        <name>Zn(2+)</name>
        <dbReference type="ChEBI" id="CHEBI:29105"/>
    </ligand>
</feature>
<feature type="region of interest" description="Disordered" evidence="2">
    <location>
        <begin position="43"/>
        <end position="62"/>
    </location>
</feature>
<dbReference type="SUPFAM" id="SSF48150">
    <property type="entry name" value="DNA-glycosylase"/>
    <property type="match status" value="1"/>
</dbReference>
<keyword evidence="1" id="KW-0862">Zinc</keyword>
<sequence>MSKANNVNGNLMEKRNNSSNKESQKSLLNHQRFFPKHHNKVHPIKLQRSSSPSPSLLSSQNSDDSLSLLDENISLTLHLASPYQRMVINEHEVQLSPPQQINKNESGELKRCNWITNNCDKAYIEFHDVWWGVPTYDDNKLFELLVMSGLLMDYNWTEILKRREILRAVFGGFDPNIVAKMEETEIREIASNKATFSAECRVRCIVDNAKCIIKIVKERGSFSSYIWGYVNHKPLNNKYKLPRDVPPRTPKADTISKDLIKRGFRFLSPVIVYSFMQAAGLTNDHLLDCYRHNQCVRLAERSWRHI</sequence>
<feature type="binding site" evidence="1">
    <location>
        <position position="289"/>
    </location>
    <ligand>
        <name>Zn(2+)</name>
        <dbReference type="ChEBI" id="CHEBI:29105"/>
    </ligand>
</feature>
<protein>
    <submittedName>
        <fullName evidence="4">Uncharacterized protein LOC107489622 isoform X2</fullName>
    </submittedName>
</protein>
<gene>
    <name evidence="4" type="primary">LOC107489622</name>
</gene>
<dbReference type="InterPro" id="IPR005019">
    <property type="entry name" value="Adenine_glyco"/>
</dbReference>
<feature type="binding site" evidence="1">
    <location>
        <position position="112"/>
    </location>
    <ligand>
        <name>Zn(2+)</name>
        <dbReference type="ChEBI" id="CHEBI:29105"/>
    </ligand>
</feature>
<evidence type="ECO:0000256" key="1">
    <source>
        <dbReference type="PIRSR" id="PIRSR605019-1"/>
    </source>
</evidence>
<dbReference type="GO" id="GO:0046872">
    <property type="term" value="F:metal ion binding"/>
    <property type="evidence" value="ECO:0007669"/>
    <property type="project" value="UniProtKB-KW"/>
</dbReference>
<dbReference type="Proteomes" id="UP000515211">
    <property type="component" value="Chromosome 5"/>
</dbReference>
<dbReference type="InterPro" id="IPR011257">
    <property type="entry name" value="DNA_glycosylase"/>
</dbReference>
<dbReference type="Gene3D" id="1.10.340.30">
    <property type="entry name" value="Hypothetical protein, domain 2"/>
    <property type="match status" value="1"/>
</dbReference>
<feature type="compositionally biased region" description="Low complexity" evidence="2">
    <location>
        <begin position="46"/>
        <end position="62"/>
    </location>
</feature>
<evidence type="ECO:0000256" key="2">
    <source>
        <dbReference type="SAM" id="MobiDB-lite"/>
    </source>
</evidence>
<feature type="binding site" evidence="1">
    <location>
        <position position="285"/>
    </location>
    <ligand>
        <name>Zn(2+)</name>
        <dbReference type="ChEBI" id="CHEBI:29105"/>
    </ligand>
</feature>
<dbReference type="PANTHER" id="PTHR31116:SF19">
    <property type="entry name" value="DNA-3-METHYLADENINE GLYCOSYLASE I"/>
    <property type="match status" value="1"/>
</dbReference>
<dbReference type="GO" id="GO:0008725">
    <property type="term" value="F:DNA-3-methyladenine glycosylase activity"/>
    <property type="evidence" value="ECO:0007669"/>
    <property type="project" value="InterPro"/>
</dbReference>
<dbReference type="GO" id="GO:0006284">
    <property type="term" value="P:base-excision repair"/>
    <property type="evidence" value="ECO:0007669"/>
    <property type="project" value="InterPro"/>
</dbReference>
<evidence type="ECO:0000313" key="3">
    <source>
        <dbReference type="Proteomes" id="UP000515211"/>
    </source>
</evidence>
<proteinExistence type="predicted"/>
<evidence type="ECO:0000313" key="4">
    <source>
        <dbReference type="RefSeq" id="XP_015965862.1"/>
    </source>
</evidence>
<feature type="region of interest" description="Disordered" evidence="2">
    <location>
        <begin position="1"/>
        <end position="26"/>
    </location>
</feature>
<keyword evidence="3" id="KW-1185">Reference proteome</keyword>
<reference evidence="3" key="1">
    <citation type="journal article" date="2016" name="Nat. Genet.">
        <title>The genome sequences of Arachis duranensis and Arachis ipaensis, the diploid ancestors of cultivated peanut.</title>
        <authorList>
            <person name="Bertioli D.J."/>
            <person name="Cannon S.B."/>
            <person name="Froenicke L."/>
            <person name="Huang G."/>
            <person name="Farmer A.D."/>
            <person name="Cannon E.K."/>
            <person name="Liu X."/>
            <person name="Gao D."/>
            <person name="Clevenger J."/>
            <person name="Dash S."/>
            <person name="Ren L."/>
            <person name="Moretzsohn M.C."/>
            <person name="Shirasawa K."/>
            <person name="Huang W."/>
            <person name="Vidigal B."/>
            <person name="Abernathy B."/>
            <person name="Chu Y."/>
            <person name="Niederhuth C.E."/>
            <person name="Umale P."/>
            <person name="Araujo A.C."/>
            <person name="Kozik A."/>
            <person name="Kim K.D."/>
            <person name="Burow M.D."/>
            <person name="Varshney R.K."/>
            <person name="Wang X."/>
            <person name="Zhang X."/>
            <person name="Barkley N."/>
            <person name="Guimaraes P.M."/>
            <person name="Isobe S."/>
            <person name="Guo B."/>
            <person name="Liao B."/>
            <person name="Stalker H.T."/>
            <person name="Schmitz R.J."/>
            <person name="Scheffler B.E."/>
            <person name="Leal-Bertioli S.C."/>
            <person name="Xun X."/>
            <person name="Jackson S.A."/>
            <person name="Michelmore R."/>
            <person name="Ozias-Akins P."/>
        </authorList>
    </citation>
    <scope>NUCLEOTIDE SEQUENCE [LARGE SCALE GENOMIC DNA]</scope>
    <source>
        <strain evidence="3">cv. V14167</strain>
    </source>
</reference>
<dbReference type="SMR" id="A0A6P4DET3"/>
<organism evidence="3 4">
    <name type="scientific">Arachis duranensis</name>
    <name type="common">Wild peanut</name>
    <dbReference type="NCBI Taxonomy" id="130453"/>
    <lineage>
        <taxon>Eukaryota</taxon>
        <taxon>Viridiplantae</taxon>
        <taxon>Streptophyta</taxon>
        <taxon>Embryophyta</taxon>
        <taxon>Tracheophyta</taxon>
        <taxon>Spermatophyta</taxon>
        <taxon>Magnoliopsida</taxon>
        <taxon>eudicotyledons</taxon>
        <taxon>Gunneridae</taxon>
        <taxon>Pentapetalae</taxon>
        <taxon>rosids</taxon>
        <taxon>fabids</taxon>
        <taxon>Fabales</taxon>
        <taxon>Fabaceae</taxon>
        <taxon>Papilionoideae</taxon>
        <taxon>50 kb inversion clade</taxon>
        <taxon>dalbergioids sensu lato</taxon>
        <taxon>Dalbergieae</taxon>
        <taxon>Pterocarpus clade</taxon>
        <taxon>Arachis</taxon>
    </lineage>
</organism>
<keyword evidence="1" id="KW-0479">Metal-binding</keyword>
<reference evidence="4" key="2">
    <citation type="submission" date="2025-08" db="UniProtKB">
        <authorList>
            <consortium name="RefSeq"/>
        </authorList>
    </citation>
    <scope>IDENTIFICATION</scope>
    <source>
        <tissue evidence="4">Whole plant</tissue>
    </source>
</reference>
<dbReference type="Pfam" id="PF03352">
    <property type="entry name" value="Adenine_glyco"/>
    <property type="match status" value="1"/>
</dbReference>
<accession>A0A6P4DET3</accession>
<dbReference type="RefSeq" id="XP_015965862.1">
    <property type="nucleotide sequence ID" value="XM_016110376.3"/>
</dbReference>
<dbReference type="GeneID" id="107489622"/>
<dbReference type="PANTHER" id="PTHR31116">
    <property type="entry name" value="OS04G0501200 PROTEIN"/>
    <property type="match status" value="1"/>
</dbReference>
<name>A0A6P4DET3_ARADU</name>
<dbReference type="AlphaFoldDB" id="A0A6P4DET3"/>